<dbReference type="Proteomes" id="UP000007383">
    <property type="component" value="Chromosome"/>
</dbReference>
<dbReference type="PANTHER" id="PTHR30625">
    <property type="entry name" value="PROTEIN TOLQ"/>
    <property type="match status" value="1"/>
</dbReference>
<dbReference type="HOGENOM" id="CLU_053325_4_5_12"/>
<dbReference type="GO" id="GO:0005886">
    <property type="term" value="C:plasma membrane"/>
    <property type="evidence" value="ECO:0007669"/>
    <property type="project" value="UniProtKB-SubCell"/>
</dbReference>
<evidence type="ECO:0000259" key="8">
    <source>
        <dbReference type="Pfam" id="PF01618"/>
    </source>
</evidence>
<feature type="transmembrane region" description="Helical" evidence="7">
    <location>
        <begin position="6"/>
        <end position="27"/>
    </location>
</feature>
<keyword evidence="6" id="KW-0813">Transport</keyword>
<dbReference type="PANTHER" id="PTHR30625:SF11">
    <property type="entry name" value="MOTA_TOLQ_EXBB PROTON CHANNEL DOMAIN-CONTAINING PROTEIN"/>
    <property type="match status" value="1"/>
</dbReference>
<evidence type="ECO:0000256" key="7">
    <source>
        <dbReference type="SAM" id="Phobius"/>
    </source>
</evidence>
<dbReference type="PATRIC" id="fig|889378.3.peg.1953"/>
<dbReference type="AlphaFoldDB" id="H9UKH4"/>
<evidence type="ECO:0000256" key="1">
    <source>
        <dbReference type="ARBA" id="ARBA00004651"/>
    </source>
</evidence>
<feature type="domain" description="MotA/TolQ/ExbB proton channel" evidence="8">
    <location>
        <begin position="68"/>
        <end position="188"/>
    </location>
</feature>
<dbReference type="eggNOG" id="COG0811">
    <property type="taxonomic scope" value="Bacteria"/>
</dbReference>
<keyword evidence="6" id="KW-0653">Protein transport</keyword>
<dbReference type="InterPro" id="IPR002898">
    <property type="entry name" value="MotA_ExbB_proton_chnl"/>
</dbReference>
<keyword evidence="3 7" id="KW-0812">Transmembrane</keyword>
<evidence type="ECO:0000256" key="6">
    <source>
        <dbReference type="RuleBase" id="RU004057"/>
    </source>
</evidence>
<dbReference type="STRING" id="889378.Spiaf_1966"/>
<keyword evidence="4 7" id="KW-1133">Transmembrane helix</keyword>
<keyword evidence="5 7" id="KW-0472">Membrane</keyword>
<comment type="subcellular location">
    <subcellularLocation>
        <location evidence="1">Cell membrane</location>
        <topology evidence="1">Multi-pass membrane protein</topology>
    </subcellularLocation>
    <subcellularLocation>
        <location evidence="6">Membrane</location>
        <topology evidence="6">Multi-pass membrane protein</topology>
    </subcellularLocation>
</comment>
<evidence type="ECO:0000256" key="3">
    <source>
        <dbReference type="ARBA" id="ARBA00022692"/>
    </source>
</evidence>
<sequence length="202" mass="21794">MMVLVEQGGIILILIAMLSLVAAAIIIERLLYFSRIRADEEKLLTRLKNSLEKGHYEEAMSICEQNPTPITNLMKVGIEYRGYNSEVIKGAITDAANMEIPRMEGPLSFLGTIAHITPLLGLLGTVTGNIAAFGVLGEFGMGGDPALLARGIAEALVTTAAGIIVSIPAIIFYNYLVSKVNHSIIRLENRVSELVMVLKGRG</sequence>
<dbReference type="EMBL" id="CP003282">
    <property type="protein sequence ID" value="AFG38017.1"/>
    <property type="molecule type" value="Genomic_DNA"/>
</dbReference>
<comment type="similarity">
    <text evidence="6">Belongs to the exbB/tolQ family.</text>
</comment>
<dbReference type="OrthoDB" id="4045at2"/>
<feature type="transmembrane region" description="Helical" evidence="7">
    <location>
        <begin position="107"/>
        <end position="135"/>
    </location>
</feature>
<dbReference type="InterPro" id="IPR050790">
    <property type="entry name" value="ExbB/TolQ_transport"/>
</dbReference>
<evidence type="ECO:0000256" key="5">
    <source>
        <dbReference type="ARBA" id="ARBA00023136"/>
    </source>
</evidence>
<evidence type="ECO:0000313" key="10">
    <source>
        <dbReference type="Proteomes" id="UP000007383"/>
    </source>
</evidence>
<dbReference type="RefSeq" id="WP_014456000.1">
    <property type="nucleotide sequence ID" value="NC_017098.1"/>
</dbReference>
<gene>
    <name evidence="9" type="ordered locus">Spiaf_1966</name>
</gene>
<protein>
    <submittedName>
        <fullName evidence="9">Biopolymer transport protein</fullName>
    </submittedName>
</protein>
<accession>H9UKH4</accession>
<evidence type="ECO:0000313" key="9">
    <source>
        <dbReference type="EMBL" id="AFG38017.1"/>
    </source>
</evidence>
<reference evidence="10" key="1">
    <citation type="journal article" date="2013" name="Stand. Genomic Sci.">
        <title>Complete genome sequence of the halophilic bacterium Spirochaeta africana type strain (Z-7692(T)) from the alkaline Lake Magadi in the East African Rift.</title>
        <authorList>
            <person name="Liolos K."/>
            <person name="Abt B."/>
            <person name="Scheuner C."/>
            <person name="Teshima H."/>
            <person name="Held B."/>
            <person name="Lapidus A."/>
            <person name="Nolan M."/>
            <person name="Lucas S."/>
            <person name="Deshpande S."/>
            <person name="Cheng J.F."/>
            <person name="Tapia R."/>
            <person name="Goodwin L.A."/>
            <person name="Pitluck S."/>
            <person name="Pagani I."/>
            <person name="Ivanova N."/>
            <person name="Mavromatis K."/>
            <person name="Mikhailova N."/>
            <person name="Huntemann M."/>
            <person name="Pati A."/>
            <person name="Chen A."/>
            <person name="Palaniappan K."/>
            <person name="Land M."/>
            <person name="Rohde M."/>
            <person name="Tindall B.J."/>
            <person name="Detter J.C."/>
            <person name="Goker M."/>
            <person name="Bristow J."/>
            <person name="Eisen J.A."/>
            <person name="Markowitz V."/>
            <person name="Hugenholtz P."/>
            <person name="Woyke T."/>
            <person name="Klenk H.P."/>
            <person name="Kyrpides N.C."/>
        </authorList>
    </citation>
    <scope>NUCLEOTIDE SEQUENCE</scope>
    <source>
        <strain evidence="10">ATCC 700263 / DSM 8902 / Z-7692</strain>
    </source>
</reference>
<proteinExistence type="inferred from homology"/>
<organism evidence="9 10">
    <name type="scientific">Spirochaeta africana (strain ATCC 700263 / DSM 8902 / Z-7692)</name>
    <dbReference type="NCBI Taxonomy" id="889378"/>
    <lineage>
        <taxon>Bacteria</taxon>
        <taxon>Pseudomonadati</taxon>
        <taxon>Spirochaetota</taxon>
        <taxon>Spirochaetia</taxon>
        <taxon>Spirochaetales</taxon>
        <taxon>Spirochaetaceae</taxon>
        <taxon>Spirochaeta</taxon>
    </lineage>
</organism>
<evidence type="ECO:0000256" key="2">
    <source>
        <dbReference type="ARBA" id="ARBA00022475"/>
    </source>
</evidence>
<keyword evidence="10" id="KW-1185">Reference proteome</keyword>
<dbReference type="KEGG" id="sfc:Spiaf_1966"/>
<dbReference type="GO" id="GO:0017038">
    <property type="term" value="P:protein import"/>
    <property type="evidence" value="ECO:0007669"/>
    <property type="project" value="TreeGrafter"/>
</dbReference>
<name>H9UKH4_SPIAZ</name>
<evidence type="ECO:0000256" key="4">
    <source>
        <dbReference type="ARBA" id="ARBA00022989"/>
    </source>
</evidence>
<feature type="transmembrane region" description="Helical" evidence="7">
    <location>
        <begin position="155"/>
        <end position="176"/>
    </location>
</feature>
<keyword evidence="2" id="KW-1003">Cell membrane</keyword>
<dbReference type="Pfam" id="PF01618">
    <property type="entry name" value="MotA_ExbB"/>
    <property type="match status" value="1"/>
</dbReference>